<comment type="caution">
    <text evidence="3">The sequence shown here is derived from an EMBL/GenBank/DDBJ whole genome shotgun (WGS) entry which is preliminary data.</text>
</comment>
<dbReference type="CDD" id="cd00093">
    <property type="entry name" value="HTH_XRE"/>
    <property type="match status" value="1"/>
</dbReference>
<dbReference type="GO" id="GO:0003677">
    <property type="term" value="F:DNA binding"/>
    <property type="evidence" value="ECO:0007669"/>
    <property type="project" value="UniProtKB-KW"/>
</dbReference>
<evidence type="ECO:0000259" key="2">
    <source>
        <dbReference type="PROSITE" id="PS50943"/>
    </source>
</evidence>
<evidence type="ECO:0000256" key="1">
    <source>
        <dbReference type="ARBA" id="ARBA00023125"/>
    </source>
</evidence>
<dbReference type="PROSITE" id="PS50943">
    <property type="entry name" value="HTH_CROC1"/>
    <property type="match status" value="1"/>
</dbReference>
<reference evidence="3 4" key="1">
    <citation type="submission" date="2019-09" db="EMBL/GenBank/DDBJ databases">
        <title>Genomes of Cryomorphaceae.</title>
        <authorList>
            <person name="Bowman J.P."/>
        </authorList>
    </citation>
    <scope>NUCLEOTIDE SEQUENCE [LARGE SCALE GENOMIC DNA]</scope>
    <source>
        <strain evidence="3 4">KCTC 52047</strain>
    </source>
</reference>
<dbReference type="Pfam" id="PF01381">
    <property type="entry name" value="HTH_3"/>
    <property type="match status" value="1"/>
</dbReference>
<dbReference type="SMART" id="SM00530">
    <property type="entry name" value="HTH_XRE"/>
    <property type="match status" value="1"/>
</dbReference>
<dbReference type="OrthoDB" id="769985at2"/>
<dbReference type="PANTHER" id="PTHR46558">
    <property type="entry name" value="TRACRIPTIONAL REGULATORY PROTEIN-RELATED-RELATED"/>
    <property type="match status" value="1"/>
</dbReference>
<keyword evidence="1" id="KW-0238">DNA-binding</keyword>
<dbReference type="PANTHER" id="PTHR46558:SF4">
    <property type="entry name" value="DNA-BIDING PHAGE PROTEIN"/>
    <property type="match status" value="1"/>
</dbReference>
<evidence type="ECO:0000313" key="3">
    <source>
        <dbReference type="EMBL" id="KAB1061170.1"/>
    </source>
</evidence>
<keyword evidence="4" id="KW-1185">Reference proteome</keyword>
<organism evidence="3 4">
    <name type="scientific">Salibacter halophilus</name>
    <dbReference type="NCBI Taxonomy" id="1803916"/>
    <lineage>
        <taxon>Bacteria</taxon>
        <taxon>Pseudomonadati</taxon>
        <taxon>Bacteroidota</taxon>
        <taxon>Flavobacteriia</taxon>
        <taxon>Flavobacteriales</taxon>
        <taxon>Salibacteraceae</taxon>
        <taxon>Salibacter</taxon>
    </lineage>
</organism>
<proteinExistence type="predicted"/>
<feature type="domain" description="HTH cro/C1-type" evidence="2">
    <location>
        <begin position="7"/>
        <end position="61"/>
    </location>
</feature>
<dbReference type="InterPro" id="IPR010982">
    <property type="entry name" value="Lambda_DNA-bd_dom_sf"/>
</dbReference>
<dbReference type="Gene3D" id="1.10.260.40">
    <property type="entry name" value="lambda repressor-like DNA-binding domains"/>
    <property type="match status" value="1"/>
</dbReference>
<dbReference type="SUPFAM" id="SSF47413">
    <property type="entry name" value="lambda repressor-like DNA-binding domains"/>
    <property type="match status" value="1"/>
</dbReference>
<evidence type="ECO:0000313" key="4">
    <source>
        <dbReference type="Proteomes" id="UP000435357"/>
    </source>
</evidence>
<dbReference type="RefSeq" id="WP_151170196.1">
    <property type="nucleotide sequence ID" value="NZ_WACR01000017.1"/>
</dbReference>
<sequence>MSITENIREIREQKGLRQKEVYTFLEIGKSVYSKIENGGREPTVQELVKLSQLFDMTVDQIINYEGNIPSEVSLEDKSAAEQNRLFNELDEDDRQTVLKIVDKMLTTKKFNQFFQENIAK</sequence>
<dbReference type="EMBL" id="WACR01000017">
    <property type="protein sequence ID" value="KAB1061170.1"/>
    <property type="molecule type" value="Genomic_DNA"/>
</dbReference>
<accession>A0A6N6M376</accession>
<gene>
    <name evidence="3" type="ORF">F3059_13565</name>
</gene>
<dbReference type="Proteomes" id="UP000435357">
    <property type="component" value="Unassembled WGS sequence"/>
</dbReference>
<name>A0A6N6M376_9FLAO</name>
<protein>
    <submittedName>
        <fullName evidence="3">Helix-turn-helix transcriptional regulator</fullName>
    </submittedName>
</protein>
<dbReference type="InterPro" id="IPR001387">
    <property type="entry name" value="Cro/C1-type_HTH"/>
</dbReference>
<dbReference type="AlphaFoldDB" id="A0A6N6M376"/>